<dbReference type="GO" id="GO:0003777">
    <property type="term" value="F:microtubule motor activity"/>
    <property type="evidence" value="ECO:0007669"/>
    <property type="project" value="InterPro"/>
</dbReference>
<dbReference type="PROSITE" id="PS00411">
    <property type="entry name" value="KINESIN_MOTOR_1"/>
    <property type="match status" value="1"/>
</dbReference>
<dbReference type="InterPro" id="IPR001752">
    <property type="entry name" value="Kinesin_motor_dom"/>
</dbReference>
<evidence type="ECO:0000256" key="4">
    <source>
        <dbReference type="RuleBase" id="RU000394"/>
    </source>
</evidence>
<dbReference type="GO" id="GO:0005524">
    <property type="term" value="F:ATP binding"/>
    <property type="evidence" value="ECO:0007669"/>
    <property type="project" value="UniProtKB-UniRule"/>
</dbReference>
<evidence type="ECO:0000256" key="1">
    <source>
        <dbReference type="ARBA" id="ARBA00022741"/>
    </source>
</evidence>
<feature type="domain" description="Kinesin motor" evidence="6">
    <location>
        <begin position="4"/>
        <end position="374"/>
    </location>
</feature>
<dbReference type="InterPro" id="IPR019821">
    <property type="entry name" value="Kinesin_motor_CS"/>
</dbReference>
<dbReference type="SUPFAM" id="SSF52540">
    <property type="entry name" value="P-loop containing nucleoside triphosphate hydrolases"/>
    <property type="match status" value="1"/>
</dbReference>
<dbReference type="Pfam" id="PF00225">
    <property type="entry name" value="Kinesin"/>
    <property type="match status" value="1"/>
</dbReference>
<dbReference type="Proteomes" id="UP000240500">
    <property type="component" value="Chromosome 11"/>
</dbReference>
<sequence>MNEHIKVFLRIKPNVENFTKLINEDCTVYKVQNNQLHLYEKKKSYNDMNELKTKTFNFNHIFDTHVKQNEIFDVLGKNLVNNFMNGYNNSILAYGNTNSGKTYTLYGDRKIGEENQNYGLIYYSLKYLFDLQNISKDTDISISVVEIYLEKIRDLGKLFQLYHISTTTNDTITYYSQFHDNIIREDEKGNTYVENITLLPIKNIEDVKEIINLCFKYRKTYSTKKNRVSSRSHCLLTVYQHRNIKEKELISQINFIDLAGSEKFNDIEMINKKELININNTLSILNRVIMALSTKNKITKNMENKISANEKVKMNKTNIPNIHIPYRDSKLTRLLKNSLNGNSFNYILICLNLNTYKIDDFINSLIFAKRCKMIKQKIKKNKTKKYSSNSENEMSNNTSEQSSYESYDSTCDLYHSINNKNKNHHDKNPFHNNLYYYKGKKIKMKNINNHTDIMINKLFSCFTFLIRKKYNDLIKQKNSIFNNLIKLIKTEEQNKDQLKNHKNYLLNILKRKKKQLKYNKEYLNNIIHSKKKTTLKYEENKDTNKIVSDLSNSSIEQNKNLKEKNHSNFFTFSYDNTKQPHNKMNTQMNNLTSDIHEKKSNDNIYNDNIYNDNIYNDNIYNDNIYNDNNYNDNIYNDNIYNDNIYNDNIYNDNIYNDNNKENHHHNINNDDDYNYNYNYNNGKMNQSQNIHPTFNSNITSFDKKHIKNKNHNQKDILYEQENISNSSIYMNSSKKEDHINRIYSDIHILYQLELKELNKKKIYIQEINSINSNLYNLMNKFANMLRNIYLNKYSVVIKNGNKKLNLCNYYYTNINETYNINHFNKKAENLLNSNHNFKNINEDIFSIYQKINQ</sequence>
<dbReference type="EMBL" id="LT969574">
    <property type="protein sequence ID" value="SOV80390.1"/>
    <property type="molecule type" value="Genomic_DNA"/>
</dbReference>
<dbReference type="VEuPathDB" id="PlasmoDB:PRCDC_1145000"/>
<name>A0A2P9DIS9_PLARE</name>
<dbReference type="Gene3D" id="3.40.850.10">
    <property type="entry name" value="Kinesin motor domain"/>
    <property type="match status" value="1"/>
</dbReference>
<evidence type="ECO:0000256" key="3">
    <source>
        <dbReference type="PROSITE-ProRule" id="PRU00283"/>
    </source>
</evidence>
<evidence type="ECO:0000256" key="5">
    <source>
        <dbReference type="SAM" id="MobiDB-lite"/>
    </source>
</evidence>
<reference evidence="7 8" key="1">
    <citation type="submission" date="2016-09" db="EMBL/GenBank/DDBJ databases">
        <authorList>
            <consortium name="Pathogen Informatics"/>
        </authorList>
    </citation>
    <scope>NUCLEOTIDE SEQUENCE [LARGE SCALE GENOMIC DNA]</scope>
</reference>
<dbReference type="PANTHER" id="PTHR24115">
    <property type="entry name" value="KINESIN-RELATED"/>
    <property type="match status" value="1"/>
</dbReference>
<feature type="region of interest" description="Disordered" evidence="5">
    <location>
        <begin position="382"/>
        <end position="403"/>
    </location>
</feature>
<feature type="binding site" evidence="3">
    <location>
        <begin position="95"/>
        <end position="102"/>
    </location>
    <ligand>
        <name>ATP</name>
        <dbReference type="ChEBI" id="CHEBI:30616"/>
    </ligand>
</feature>
<evidence type="ECO:0000313" key="7">
    <source>
        <dbReference type="EMBL" id="SOV80390.1"/>
    </source>
</evidence>
<dbReference type="VEuPathDB" id="PlasmoDB:PRG01_1144000"/>
<dbReference type="GO" id="GO:0016887">
    <property type="term" value="F:ATP hydrolysis activity"/>
    <property type="evidence" value="ECO:0007669"/>
    <property type="project" value="TreeGrafter"/>
</dbReference>
<keyword evidence="3 4" id="KW-0505">Motor protein</keyword>
<keyword evidence="1 3" id="KW-0547">Nucleotide-binding</keyword>
<dbReference type="GO" id="GO:0005874">
    <property type="term" value="C:microtubule"/>
    <property type="evidence" value="ECO:0007669"/>
    <property type="project" value="UniProtKB-KW"/>
</dbReference>
<dbReference type="PRINTS" id="PR00380">
    <property type="entry name" value="KINESINHEAVY"/>
</dbReference>
<accession>A0A2P9DIS9</accession>
<protein>
    <recommendedName>
        <fullName evidence="4">Kinesin-like protein</fullName>
    </recommendedName>
</protein>
<dbReference type="GO" id="GO:0007018">
    <property type="term" value="P:microtubule-based movement"/>
    <property type="evidence" value="ECO:0007669"/>
    <property type="project" value="InterPro"/>
</dbReference>
<keyword evidence="2 3" id="KW-0067">ATP-binding</keyword>
<dbReference type="InterPro" id="IPR036961">
    <property type="entry name" value="Kinesin_motor_dom_sf"/>
</dbReference>
<organism evidence="7 8">
    <name type="scientific">Plasmodium reichenowi</name>
    <dbReference type="NCBI Taxonomy" id="5854"/>
    <lineage>
        <taxon>Eukaryota</taxon>
        <taxon>Sar</taxon>
        <taxon>Alveolata</taxon>
        <taxon>Apicomplexa</taxon>
        <taxon>Aconoidasida</taxon>
        <taxon>Haemosporida</taxon>
        <taxon>Plasmodiidae</taxon>
        <taxon>Plasmodium</taxon>
        <taxon>Plasmodium (Laverania)</taxon>
    </lineage>
</organism>
<proteinExistence type="inferred from homology"/>
<evidence type="ECO:0000313" key="8">
    <source>
        <dbReference type="Proteomes" id="UP000240500"/>
    </source>
</evidence>
<comment type="similarity">
    <text evidence="3 4">Belongs to the TRAFAC class myosin-kinesin ATPase superfamily. Kinesin family.</text>
</comment>
<evidence type="ECO:0000259" key="6">
    <source>
        <dbReference type="PROSITE" id="PS50067"/>
    </source>
</evidence>
<keyword evidence="4" id="KW-0493">Microtubule</keyword>
<evidence type="ECO:0000256" key="2">
    <source>
        <dbReference type="ARBA" id="ARBA00022840"/>
    </source>
</evidence>
<dbReference type="InterPro" id="IPR027640">
    <property type="entry name" value="Kinesin-like_fam"/>
</dbReference>
<dbReference type="PANTHER" id="PTHR24115:SF1004">
    <property type="entry name" value="KINESIN-LIKE PROTEIN KIF15"/>
    <property type="match status" value="1"/>
</dbReference>
<dbReference type="InterPro" id="IPR027417">
    <property type="entry name" value="P-loop_NTPase"/>
</dbReference>
<dbReference type="OrthoDB" id="3176171at2759"/>
<dbReference type="SMART" id="SM00129">
    <property type="entry name" value="KISc"/>
    <property type="match status" value="1"/>
</dbReference>
<dbReference type="AlphaFoldDB" id="A0A2P9DIS9"/>
<dbReference type="GO" id="GO:0008017">
    <property type="term" value="F:microtubule binding"/>
    <property type="evidence" value="ECO:0007669"/>
    <property type="project" value="InterPro"/>
</dbReference>
<feature type="compositionally biased region" description="Low complexity" evidence="5">
    <location>
        <begin position="387"/>
        <end position="403"/>
    </location>
</feature>
<gene>
    <name evidence="7" type="ORF">PRG01_1144000</name>
</gene>
<dbReference type="PROSITE" id="PS50067">
    <property type="entry name" value="KINESIN_MOTOR_2"/>
    <property type="match status" value="1"/>
</dbReference>
<dbReference type="GO" id="GO:0005871">
    <property type="term" value="C:kinesin complex"/>
    <property type="evidence" value="ECO:0007669"/>
    <property type="project" value="TreeGrafter"/>
</dbReference>